<accession>A0AB36FNG9</accession>
<protein>
    <submittedName>
        <fullName evidence="1">Uncharacterized protein</fullName>
    </submittedName>
</protein>
<dbReference type="EMBL" id="MIPY01000053">
    <property type="protein sequence ID" value="OES25024.1"/>
    <property type="molecule type" value="Genomic_DNA"/>
</dbReference>
<dbReference type="AlphaFoldDB" id="A0AB36FNG9"/>
<sequence>MNFNELPFESDSTAAIHELSDFYIEFGEEPKLRVHLYREIPKPYFGCWFAVTSDWFPEGQYLVFDAREVFTDPSLRLPYKSEAKIHALGKRIVQAFPKQLDLLKRIKETREEAKAATQREPEFVFDFDFSEVDHFPEFPESKESTVAEQLGQLFWQLDSKSDFVKMATETHKALSKETAELLWDCMSEVDLSKPIPF</sequence>
<name>A0AB36FNG9_ALTMA</name>
<proteinExistence type="predicted"/>
<comment type="caution">
    <text evidence="1">The sequence shown here is derived from an EMBL/GenBank/DDBJ whole genome shotgun (WGS) entry which is preliminary data.</text>
</comment>
<organism evidence="1 2">
    <name type="scientific">Alteromonas macleodii</name>
    <name type="common">Pseudoalteromonas macleodii</name>
    <dbReference type="NCBI Taxonomy" id="28108"/>
    <lineage>
        <taxon>Bacteria</taxon>
        <taxon>Pseudomonadati</taxon>
        <taxon>Pseudomonadota</taxon>
        <taxon>Gammaproteobacteria</taxon>
        <taxon>Alteromonadales</taxon>
        <taxon>Alteromonadaceae</taxon>
        <taxon>Alteromonas/Salinimonas group</taxon>
        <taxon>Alteromonas</taxon>
    </lineage>
</organism>
<dbReference type="Proteomes" id="UP000095392">
    <property type="component" value="Unassembled WGS sequence"/>
</dbReference>
<evidence type="ECO:0000313" key="1">
    <source>
        <dbReference type="EMBL" id="OES25024.1"/>
    </source>
</evidence>
<evidence type="ECO:0000313" key="2">
    <source>
        <dbReference type="Proteomes" id="UP000095392"/>
    </source>
</evidence>
<keyword evidence="2" id="KW-1185">Reference proteome</keyword>
<dbReference type="RefSeq" id="WP_069945673.1">
    <property type="nucleotide sequence ID" value="NZ_MIPW01000064.1"/>
</dbReference>
<gene>
    <name evidence="1" type="ORF">BFV95_4492</name>
</gene>
<reference evidence="1 2" key="1">
    <citation type="submission" date="2016-09" db="EMBL/GenBank/DDBJ databases">
        <title>Draft Genome Sequence of four Alteromonas macleodii strains isolated from copper coupons and grown long-term at elevated copper levels.</title>
        <authorList>
            <person name="Cusick K."/>
            <person name="Dale J."/>
            <person name="Little B."/>
            <person name="Biffinger J."/>
        </authorList>
    </citation>
    <scope>NUCLEOTIDE SEQUENCE [LARGE SCALE GENOMIC DNA]</scope>
    <source>
        <strain evidence="1 2">KCP01</strain>
    </source>
</reference>